<feature type="transmembrane region" description="Helical" evidence="2">
    <location>
        <begin position="114"/>
        <end position="132"/>
    </location>
</feature>
<feature type="transmembrane region" description="Helical" evidence="2">
    <location>
        <begin position="74"/>
        <end position="94"/>
    </location>
</feature>
<dbReference type="PANTHER" id="PTHR18640">
    <property type="entry name" value="SOLUTE CARRIER FAMILY 10 MEMBER 7"/>
    <property type="match status" value="1"/>
</dbReference>
<accession>A0A438IBZ4</accession>
<evidence type="ECO:0000313" key="4">
    <source>
        <dbReference type="Proteomes" id="UP000288805"/>
    </source>
</evidence>
<reference evidence="3 4" key="1">
    <citation type="journal article" date="2018" name="PLoS Genet.">
        <title>Population sequencing reveals clonal diversity and ancestral inbreeding in the grapevine cultivar Chardonnay.</title>
        <authorList>
            <person name="Roach M.J."/>
            <person name="Johnson D.L."/>
            <person name="Bohlmann J."/>
            <person name="van Vuuren H.J."/>
            <person name="Jones S.J."/>
            <person name="Pretorius I.S."/>
            <person name="Schmidt S.A."/>
            <person name="Borneman A.R."/>
        </authorList>
    </citation>
    <scope>NUCLEOTIDE SEQUENCE [LARGE SCALE GENOMIC DNA]</scope>
    <source>
        <strain evidence="4">cv. Chardonnay</strain>
        <tissue evidence="3">Leaf</tissue>
    </source>
</reference>
<keyword evidence="2" id="KW-0472">Membrane</keyword>
<gene>
    <name evidence="3" type="primary">BASS4_3</name>
    <name evidence="3" type="ORF">CK203_034793</name>
</gene>
<name>A0A438IBZ4_VITVI</name>
<dbReference type="Proteomes" id="UP000288805">
    <property type="component" value="Unassembled WGS sequence"/>
</dbReference>
<dbReference type="AlphaFoldDB" id="A0A438IBZ4"/>
<dbReference type="InterPro" id="IPR016833">
    <property type="entry name" value="Put_Na-Bile_cotransptr"/>
</dbReference>
<evidence type="ECO:0000313" key="3">
    <source>
        <dbReference type="EMBL" id="RVW94238.1"/>
    </source>
</evidence>
<comment type="caution">
    <text evidence="3">The sequence shown here is derived from an EMBL/GenBank/DDBJ whole genome shotgun (WGS) entry which is preliminary data.</text>
</comment>
<dbReference type="EMBL" id="QGNW01000123">
    <property type="protein sequence ID" value="RVW94238.1"/>
    <property type="molecule type" value="Genomic_DNA"/>
</dbReference>
<feature type="transmembrane region" description="Helical" evidence="2">
    <location>
        <begin position="144"/>
        <end position="162"/>
    </location>
</feature>
<comment type="subcellular location">
    <subcellularLocation>
        <location evidence="1">Membrane</location>
        <topology evidence="1">Multi-pass membrane protein</topology>
    </subcellularLocation>
</comment>
<dbReference type="GO" id="GO:0016020">
    <property type="term" value="C:membrane"/>
    <property type="evidence" value="ECO:0007669"/>
    <property type="project" value="UniProtKB-SubCell"/>
</dbReference>
<keyword evidence="2" id="KW-1133">Transmembrane helix</keyword>
<sequence length="167" mass="18039">MQHKEEFINLEIGPPYGSFHLNVQRMLSKKPLGPGLTRKPICWLRGELGPWRGLAIFSCMPTTLSSGLAGGNSALALAMTVISNLLGILIVPLFSSSFNPELFLHPSHSVEQMVLCWVVGCLVPFSISKFIADGVGVSVPTKQLLRSLVVTLLIPLILGKVIPSLPL</sequence>
<dbReference type="Pfam" id="PF13593">
    <property type="entry name" value="SBF_like"/>
    <property type="match status" value="1"/>
</dbReference>
<evidence type="ECO:0000256" key="2">
    <source>
        <dbReference type="SAM" id="Phobius"/>
    </source>
</evidence>
<proteinExistence type="predicted"/>
<keyword evidence="2" id="KW-0812">Transmembrane</keyword>
<dbReference type="InterPro" id="IPR038770">
    <property type="entry name" value="Na+/solute_symporter_sf"/>
</dbReference>
<dbReference type="Gene3D" id="1.20.1530.20">
    <property type="match status" value="1"/>
</dbReference>
<organism evidence="3 4">
    <name type="scientific">Vitis vinifera</name>
    <name type="common">Grape</name>
    <dbReference type="NCBI Taxonomy" id="29760"/>
    <lineage>
        <taxon>Eukaryota</taxon>
        <taxon>Viridiplantae</taxon>
        <taxon>Streptophyta</taxon>
        <taxon>Embryophyta</taxon>
        <taxon>Tracheophyta</taxon>
        <taxon>Spermatophyta</taxon>
        <taxon>Magnoliopsida</taxon>
        <taxon>eudicotyledons</taxon>
        <taxon>Gunneridae</taxon>
        <taxon>Pentapetalae</taxon>
        <taxon>rosids</taxon>
        <taxon>Vitales</taxon>
        <taxon>Vitaceae</taxon>
        <taxon>Viteae</taxon>
        <taxon>Vitis</taxon>
    </lineage>
</organism>
<evidence type="ECO:0000256" key="1">
    <source>
        <dbReference type="ARBA" id="ARBA00004141"/>
    </source>
</evidence>
<protein>
    <submittedName>
        <fullName evidence="3">Putative sodium/metabolite cotransporter BASS4, chloroplastic</fullName>
    </submittedName>
</protein>
<dbReference type="PANTHER" id="PTHR18640:SF10">
    <property type="entry name" value="SODIUM_METABOLITE COTRANSPORTER BASS4, CHLOROPLASTIC-RELATED"/>
    <property type="match status" value="1"/>
</dbReference>